<dbReference type="RefSeq" id="WP_345119499.1">
    <property type="nucleotide sequence ID" value="NZ_BAABJA010000015.1"/>
</dbReference>
<keyword evidence="2" id="KW-1185">Reference proteome</keyword>
<proteinExistence type="predicted"/>
<accession>A0ABP8VNS5</accession>
<gene>
    <name evidence="1" type="ORF">GCM10023262_14960</name>
</gene>
<comment type="caution">
    <text evidence="1">The sequence shown here is derived from an EMBL/GenBank/DDBJ whole genome shotgun (WGS) entry which is preliminary data.</text>
</comment>
<reference evidence="2" key="1">
    <citation type="journal article" date="2019" name="Int. J. Syst. Evol. Microbiol.">
        <title>The Global Catalogue of Microorganisms (GCM) 10K type strain sequencing project: providing services to taxonomists for standard genome sequencing and annotation.</title>
        <authorList>
            <consortium name="The Broad Institute Genomics Platform"/>
            <consortium name="The Broad Institute Genome Sequencing Center for Infectious Disease"/>
            <person name="Wu L."/>
            <person name="Ma J."/>
        </authorList>
    </citation>
    <scope>NUCLEOTIDE SEQUENCE [LARGE SCALE GENOMIC DNA]</scope>
    <source>
        <strain evidence="2">JCM 17714</strain>
    </source>
</reference>
<name>A0ABP8VNS5_9HYPH</name>
<dbReference type="Proteomes" id="UP001501699">
    <property type="component" value="Unassembled WGS sequence"/>
</dbReference>
<organism evidence="1 2">
    <name type="scientific">Bartonella pachyuromydis</name>
    <dbReference type="NCBI Taxonomy" id="931097"/>
    <lineage>
        <taxon>Bacteria</taxon>
        <taxon>Pseudomonadati</taxon>
        <taxon>Pseudomonadota</taxon>
        <taxon>Alphaproteobacteria</taxon>
        <taxon>Hyphomicrobiales</taxon>
        <taxon>Bartonellaceae</taxon>
        <taxon>Bartonella</taxon>
    </lineage>
</organism>
<sequence length="309" mass="35073">MCCKVAVLGGGISAGITLKFITHQENVTLFRSPQFIDNSIPELVPRKLFFELIGKEFCEVEIISTSAPRQSFVEWNCYNKTLNTKLSSTEQFFVYDKIQLARYLIENCKKKQIVEREIHSVSELQGFDKIYDCRGSQSISKDSAYSIVTSKPAKTSSRYIIFTLSSPSQMDVCQFWSKESFSGLRRTFFRIPIGKNKISIGCSSIPSDPVTEKELWDFLKSVDINLTKAKIYHHGIANPNRYERVCILPHVIPLGDAKKSPCPLTEYGVLSAISNIRATFGHTELSSKLLMKHKKDEVDPHLPLELFDE</sequence>
<evidence type="ECO:0000313" key="2">
    <source>
        <dbReference type="Proteomes" id="UP001501699"/>
    </source>
</evidence>
<evidence type="ECO:0000313" key="1">
    <source>
        <dbReference type="EMBL" id="GAA4666758.1"/>
    </source>
</evidence>
<protein>
    <submittedName>
        <fullName evidence="1">Uncharacterized protein</fullName>
    </submittedName>
</protein>
<dbReference type="EMBL" id="BAABJA010000015">
    <property type="protein sequence ID" value="GAA4666758.1"/>
    <property type="molecule type" value="Genomic_DNA"/>
</dbReference>